<feature type="chain" id="PRO_5035144541" evidence="1">
    <location>
        <begin position="21"/>
        <end position="47"/>
    </location>
</feature>
<dbReference type="Proteomes" id="UP000626220">
    <property type="component" value="Unassembled WGS sequence"/>
</dbReference>
<comment type="caution">
    <text evidence="2">The sequence shown here is derived from an EMBL/GenBank/DDBJ whole genome shotgun (WGS) entry which is preliminary data.</text>
</comment>
<dbReference type="EMBL" id="BNCJ01000012">
    <property type="protein sequence ID" value="GHF60786.1"/>
    <property type="molecule type" value="Genomic_DNA"/>
</dbReference>
<name>A0A8J3GZC5_9RHOB</name>
<dbReference type="PROSITE" id="PS51257">
    <property type="entry name" value="PROKAR_LIPOPROTEIN"/>
    <property type="match status" value="1"/>
</dbReference>
<organism evidence="2 3">
    <name type="scientific">Seohaeicola zhoushanensis</name>
    <dbReference type="NCBI Taxonomy" id="1569283"/>
    <lineage>
        <taxon>Bacteria</taxon>
        <taxon>Pseudomonadati</taxon>
        <taxon>Pseudomonadota</taxon>
        <taxon>Alphaproteobacteria</taxon>
        <taxon>Rhodobacterales</taxon>
        <taxon>Roseobacteraceae</taxon>
        <taxon>Seohaeicola</taxon>
    </lineage>
</organism>
<accession>A0A8J3GZC5</accession>
<dbReference type="AlphaFoldDB" id="A0A8J3GZC5"/>
<evidence type="ECO:0000313" key="2">
    <source>
        <dbReference type="EMBL" id="GHF60786.1"/>
    </source>
</evidence>
<keyword evidence="3" id="KW-1185">Reference proteome</keyword>
<evidence type="ECO:0000256" key="1">
    <source>
        <dbReference type="SAM" id="SignalP"/>
    </source>
</evidence>
<sequence>MTWKTWIALALLAGVTGLSACGPIVGAGAAVAADKIAEEENGDDGLF</sequence>
<gene>
    <name evidence="2" type="ORF">GCM10017056_35190</name>
</gene>
<reference evidence="2" key="2">
    <citation type="submission" date="2020-09" db="EMBL/GenBank/DDBJ databases">
        <authorList>
            <person name="Sun Q."/>
            <person name="Kim S."/>
        </authorList>
    </citation>
    <scope>NUCLEOTIDE SEQUENCE</scope>
    <source>
        <strain evidence="2">KCTC 42650</strain>
    </source>
</reference>
<keyword evidence="1" id="KW-0732">Signal</keyword>
<protein>
    <submittedName>
        <fullName evidence="2">Uncharacterized protein</fullName>
    </submittedName>
</protein>
<dbReference type="RefSeq" id="WP_189681423.1">
    <property type="nucleotide sequence ID" value="NZ_BNCJ01000012.1"/>
</dbReference>
<evidence type="ECO:0000313" key="3">
    <source>
        <dbReference type="Proteomes" id="UP000626220"/>
    </source>
</evidence>
<feature type="signal peptide" evidence="1">
    <location>
        <begin position="1"/>
        <end position="20"/>
    </location>
</feature>
<reference evidence="2" key="1">
    <citation type="journal article" date="2014" name="Int. J. Syst. Evol. Microbiol.">
        <title>Complete genome sequence of Corynebacterium casei LMG S-19264T (=DSM 44701T), isolated from a smear-ripened cheese.</title>
        <authorList>
            <consortium name="US DOE Joint Genome Institute (JGI-PGF)"/>
            <person name="Walter F."/>
            <person name="Albersmeier A."/>
            <person name="Kalinowski J."/>
            <person name="Ruckert C."/>
        </authorList>
    </citation>
    <scope>NUCLEOTIDE SEQUENCE</scope>
    <source>
        <strain evidence="2">KCTC 42650</strain>
    </source>
</reference>
<proteinExistence type="predicted"/>